<protein>
    <submittedName>
        <fullName evidence="1">Uncharacterized protein</fullName>
    </submittedName>
</protein>
<evidence type="ECO:0000313" key="1">
    <source>
        <dbReference type="EMBL" id="RMI12999.1"/>
    </source>
</evidence>
<dbReference type="RefSeq" id="WP_122148590.1">
    <property type="nucleotide sequence ID" value="NZ_RFFI01000024.1"/>
</dbReference>
<organism evidence="1 2">
    <name type="scientific">Cellulomonas triticagri</name>
    <dbReference type="NCBI Taxonomy" id="2483352"/>
    <lineage>
        <taxon>Bacteria</taxon>
        <taxon>Bacillati</taxon>
        <taxon>Actinomycetota</taxon>
        <taxon>Actinomycetes</taxon>
        <taxon>Micrococcales</taxon>
        <taxon>Cellulomonadaceae</taxon>
        <taxon>Cellulomonas</taxon>
    </lineage>
</organism>
<proteinExistence type="predicted"/>
<accession>A0A3M2JHD5</accession>
<evidence type="ECO:0000313" key="2">
    <source>
        <dbReference type="Proteomes" id="UP000269289"/>
    </source>
</evidence>
<comment type="caution">
    <text evidence="1">The sequence shown here is derived from an EMBL/GenBank/DDBJ whole genome shotgun (WGS) entry which is preliminary data.</text>
</comment>
<gene>
    <name evidence="1" type="ORF">EBM89_06225</name>
</gene>
<reference evidence="1 2" key="1">
    <citation type="submission" date="2018-10" db="EMBL/GenBank/DDBJ databases">
        <title>Isolation, diversity and antifungal activity of actinobacteria from wheat.</title>
        <authorList>
            <person name="Han C."/>
        </authorList>
    </citation>
    <scope>NUCLEOTIDE SEQUENCE [LARGE SCALE GENOMIC DNA]</scope>
    <source>
        <strain evidence="1 2">NEAU-YY56</strain>
    </source>
</reference>
<dbReference type="OrthoDB" id="4412570at2"/>
<dbReference type="AlphaFoldDB" id="A0A3M2JHD5"/>
<dbReference type="EMBL" id="RFFI01000024">
    <property type="protein sequence ID" value="RMI12999.1"/>
    <property type="molecule type" value="Genomic_DNA"/>
</dbReference>
<name>A0A3M2JHD5_9CELL</name>
<sequence>MAGVISLSMIALATPRALAVEDRAESVASLISRVAPDEGPALAGTPSADGVGFQTEDVAIAVPSQMSDGVVISSDEGQMVAPFPSGLSVGNGTTADDGTIVYPNDGHDADVAVQALDDGSVRLQTIIPSADATHSFSYQFDDDVSLVQVPEGIELRREGPDGGVSLGVIAPAWARDADGNQVPTRYEVDANTLVQVIDASPTATYPVVADPRVSFGVGVYFYGFGAEWIALATALTAAGGGAVVGACLVVNIPNPWAAVLKAACGTIGASNMNNYLDWVRSAINSSQLKPQTCYEFRRFTTVSGPKAVKRSHCLR</sequence>
<keyword evidence="2" id="KW-1185">Reference proteome</keyword>
<dbReference type="Proteomes" id="UP000269289">
    <property type="component" value="Unassembled WGS sequence"/>
</dbReference>